<feature type="compositionally biased region" description="Basic and acidic residues" evidence="1">
    <location>
        <begin position="49"/>
        <end position="79"/>
    </location>
</feature>
<reference evidence="3 4" key="1">
    <citation type="journal article" date="2015" name="Genome Biol. Evol.">
        <title>The genome of winter moth (Operophtera brumata) provides a genomic perspective on sexual dimorphism and phenology.</title>
        <authorList>
            <person name="Derks M.F."/>
            <person name="Smit S."/>
            <person name="Salis L."/>
            <person name="Schijlen E."/>
            <person name="Bossers A."/>
            <person name="Mateman C."/>
            <person name="Pijl A.S."/>
            <person name="de Ridder D."/>
            <person name="Groenen M.A."/>
            <person name="Visser M.E."/>
            <person name="Megens H.J."/>
        </authorList>
    </citation>
    <scope>NUCLEOTIDE SEQUENCE [LARGE SCALE GENOMIC DNA]</scope>
    <source>
        <strain evidence="3">WM2013NL</strain>
        <tissue evidence="3">Head and thorax</tissue>
    </source>
</reference>
<feature type="non-terminal residue" evidence="3">
    <location>
        <position position="1"/>
    </location>
</feature>
<accession>A0A0L7L724</accession>
<name>A0A0L7L724_OPEBR</name>
<evidence type="ECO:0000256" key="1">
    <source>
        <dbReference type="SAM" id="MobiDB-lite"/>
    </source>
</evidence>
<sequence>YNANNEELEELFNACEDDPPTPQCDTPSTAQSENASPKKGDKTPSIIDKYFKSMRSEKPTEKEKTEDAKSEAKDKEESRSSTPKEISSSPMKEYLNRLGKKSTLEGNPDVKEGSNETWKIFHDFKFKIAQAVSSLESSIQNLSELTQPITAKATEHDLSLPVEKNHSDSSDDTHKNLAYSEMANVRDYFVDSLLEVESGIEALEDTMDGFGDVTSLPVLEGQKNVPTEGTPNPPQPPTARTNISLPPSKPNLPKNKLSRTKTYFLTFTMYFLTIILIINFVLFPNANVWNGFLLGIWSFSLGSNVKSWLLDNYFSHWEPQNRSFFQLKRSMAKRELWDEKIDQVLFYQHRLYNLSGARIILLPKG</sequence>
<comment type="caution">
    <text evidence="3">The sequence shown here is derived from an EMBL/GenBank/DDBJ whole genome shotgun (WGS) entry which is preliminary data.</text>
</comment>
<keyword evidence="2" id="KW-1133">Transmembrane helix</keyword>
<evidence type="ECO:0000256" key="2">
    <source>
        <dbReference type="SAM" id="Phobius"/>
    </source>
</evidence>
<evidence type="ECO:0000313" key="3">
    <source>
        <dbReference type="EMBL" id="KOB71170.1"/>
    </source>
</evidence>
<proteinExistence type="predicted"/>
<feature type="compositionally biased region" description="Acidic residues" evidence="1">
    <location>
        <begin position="1"/>
        <end position="19"/>
    </location>
</feature>
<keyword evidence="2" id="KW-0472">Membrane</keyword>
<evidence type="ECO:0000313" key="4">
    <source>
        <dbReference type="Proteomes" id="UP000037510"/>
    </source>
</evidence>
<feature type="non-terminal residue" evidence="3">
    <location>
        <position position="365"/>
    </location>
</feature>
<feature type="region of interest" description="Disordered" evidence="1">
    <location>
        <begin position="221"/>
        <end position="251"/>
    </location>
</feature>
<dbReference type="Proteomes" id="UP000037510">
    <property type="component" value="Unassembled WGS sequence"/>
</dbReference>
<feature type="transmembrane region" description="Helical" evidence="2">
    <location>
        <begin position="263"/>
        <end position="282"/>
    </location>
</feature>
<organism evidence="3 4">
    <name type="scientific">Operophtera brumata</name>
    <name type="common">Winter moth</name>
    <name type="synonym">Phalaena brumata</name>
    <dbReference type="NCBI Taxonomy" id="104452"/>
    <lineage>
        <taxon>Eukaryota</taxon>
        <taxon>Metazoa</taxon>
        <taxon>Ecdysozoa</taxon>
        <taxon>Arthropoda</taxon>
        <taxon>Hexapoda</taxon>
        <taxon>Insecta</taxon>
        <taxon>Pterygota</taxon>
        <taxon>Neoptera</taxon>
        <taxon>Endopterygota</taxon>
        <taxon>Lepidoptera</taxon>
        <taxon>Glossata</taxon>
        <taxon>Ditrysia</taxon>
        <taxon>Geometroidea</taxon>
        <taxon>Geometridae</taxon>
        <taxon>Larentiinae</taxon>
        <taxon>Operophtera</taxon>
    </lineage>
</organism>
<feature type="region of interest" description="Disordered" evidence="1">
    <location>
        <begin position="1"/>
        <end position="94"/>
    </location>
</feature>
<gene>
    <name evidence="3" type="ORF">OBRU01_14173</name>
</gene>
<feature type="compositionally biased region" description="Polar residues" evidence="1">
    <location>
        <begin position="23"/>
        <end position="35"/>
    </location>
</feature>
<dbReference type="EMBL" id="JTDY01002572">
    <property type="protein sequence ID" value="KOB71170.1"/>
    <property type="molecule type" value="Genomic_DNA"/>
</dbReference>
<keyword evidence="2" id="KW-0812">Transmembrane</keyword>
<feature type="compositionally biased region" description="Polar residues" evidence="1">
    <location>
        <begin position="80"/>
        <end position="90"/>
    </location>
</feature>
<keyword evidence="4" id="KW-1185">Reference proteome</keyword>
<feature type="compositionally biased region" description="Low complexity" evidence="1">
    <location>
        <begin position="238"/>
        <end position="251"/>
    </location>
</feature>
<dbReference type="AlphaFoldDB" id="A0A0L7L724"/>
<protein>
    <submittedName>
        <fullName evidence="3">Testis-expressed sequence 2 protein</fullName>
    </submittedName>
</protein>